<dbReference type="InterPro" id="IPR039422">
    <property type="entry name" value="MarR/SlyA-like"/>
</dbReference>
<dbReference type="PRINTS" id="PR00598">
    <property type="entry name" value="HTHMARR"/>
</dbReference>
<reference evidence="2" key="1">
    <citation type="journal article" date="2019" name="Microbiol. Resour. Announc.">
        <title>Complete Genome Sequence of Rubrobacter xylanophilus Strain AA3-22, Isolated from Arima Onsen in Japan.</title>
        <authorList>
            <person name="Tomariguchi N."/>
            <person name="Miyazaki K."/>
        </authorList>
    </citation>
    <scope>NUCLEOTIDE SEQUENCE [LARGE SCALE GENOMIC DNA]</scope>
    <source>
        <strain evidence="2">AA3-22</strain>
    </source>
</reference>
<dbReference type="InterPro" id="IPR036390">
    <property type="entry name" value="WH_DNA-bd_sf"/>
</dbReference>
<dbReference type="AlphaFoldDB" id="A0A510HIN0"/>
<dbReference type="OrthoDB" id="8635520at2"/>
<evidence type="ECO:0000313" key="3">
    <source>
        <dbReference type="Proteomes" id="UP000318065"/>
    </source>
</evidence>
<dbReference type="CDD" id="cd00090">
    <property type="entry name" value="HTH_ARSR"/>
    <property type="match status" value="1"/>
</dbReference>
<evidence type="ECO:0000313" key="2">
    <source>
        <dbReference type="EMBL" id="BBL78513.1"/>
    </source>
</evidence>
<protein>
    <recommendedName>
        <fullName evidence="1">HTH marR-type domain-containing protein</fullName>
    </recommendedName>
</protein>
<dbReference type="InterPro" id="IPR011991">
    <property type="entry name" value="ArsR-like_HTH"/>
</dbReference>
<dbReference type="RefSeq" id="WP_143526646.1">
    <property type="nucleotide sequence ID" value="NZ_AP019791.1"/>
</dbReference>
<dbReference type="PANTHER" id="PTHR33164:SF43">
    <property type="entry name" value="HTH-TYPE TRANSCRIPTIONAL REPRESSOR YETL"/>
    <property type="match status" value="1"/>
</dbReference>
<accession>A0A510HIN0</accession>
<name>A0A510HIN0_9ACTN</name>
<dbReference type="Proteomes" id="UP000318065">
    <property type="component" value="Chromosome"/>
</dbReference>
<dbReference type="SMART" id="SM00347">
    <property type="entry name" value="HTH_MARR"/>
    <property type="match status" value="1"/>
</dbReference>
<feature type="domain" description="HTH marR-type" evidence="1">
    <location>
        <begin position="1"/>
        <end position="135"/>
    </location>
</feature>
<dbReference type="SUPFAM" id="SSF46785">
    <property type="entry name" value="Winged helix' DNA-binding domain"/>
    <property type="match status" value="1"/>
</dbReference>
<sequence>MKPRGTGHLLARVCREYRSRVGGLLLGLGLHPGQEMVLLELLREDGLRGGELARRLRVEPPTVTRTVRRLEGCGLVNRRPDPEDARCFRVFLTPEGRSLRDPVTRCWERAESDAFAGLSDQERAELHRLLLRVYANLTACGREAG</sequence>
<gene>
    <name evidence="2" type="ORF">RxyAA322_03670</name>
</gene>
<dbReference type="Pfam" id="PF01047">
    <property type="entry name" value="MarR"/>
    <property type="match status" value="1"/>
</dbReference>
<dbReference type="InterPro" id="IPR036388">
    <property type="entry name" value="WH-like_DNA-bd_sf"/>
</dbReference>
<dbReference type="PANTHER" id="PTHR33164">
    <property type="entry name" value="TRANSCRIPTIONAL REGULATOR, MARR FAMILY"/>
    <property type="match status" value="1"/>
</dbReference>
<organism evidence="2 3">
    <name type="scientific">Rubrobacter xylanophilus</name>
    <dbReference type="NCBI Taxonomy" id="49319"/>
    <lineage>
        <taxon>Bacteria</taxon>
        <taxon>Bacillati</taxon>
        <taxon>Actinomycetota</taxon>
        <taxon>Rubrobacteria</taxon>
        <taxon>Rubrobacterales</taxon>
        <taxon>Rubrobacteraceae</taxon>
        <taxon>Rubrobacter</taxon>
    </lineage>
</organism>
<dbReference type="Gene3D" id="1.10.10.10">
    <property type="entry name" value="Winged helix-like DNA-binding domain superfamily/Winged helix DNA-binding domain"/>
    <property type="match status" value="1"/>
</dbReference>
<proteinExistence type="predicted"/>
<dbReference type="PROSITE" id="PS50995">
    <property type="entry name" value="HTH_MARR_2"/>
    <property type="match status" value="1"/>
</dbReference>
<dbReference type="GO" id="GO:0003700">
    <property type="term" value="F:DNA-binding transcription factor activity"/>
    <property type="evidence" value="ECO:0007669"/>
    <property type="project" value="InterPro"/>
</dbReference>
<evidence type="ECO:0000259" key="1">
    <source>
        <dbReference type="PROSITE" id="PS50995"/>
    </source>
</evidence>
<dbReference type="GO" id="GO:0006950">
    <property type="term" value="P:response to stress"/>
    <property type="evidence" value="ECO:0007669"/>
    <property type="project" value="TreeGrafter"/>
</dbReference>
<dbReference type="InterPro" id="IPR000835">
    <property type="entry name" value="HTH_MarR-typ"/>
</dbReference>
<dbReference type="EMBL" id="AP019791">
    <property type="protein sequence ID" value="BBL78513.1"/>
    <property type="molecule type" value="Genomic_DNA"/>
</dbReference>
<keyword evidence="3" id="KW-1185">Reference proteome</keyword>